<dbReference type="OrthoDB" id="5835829at2759"/>
<accession>A0A6V7VD73</accession>
<protein>
    <submittedName>
        <fullName evidence="2">Uncharacterized protein</fullName>
    </submittedName>
</protein>
<feature type="chain" id="PRO_5027915381" evidence="1">
    <location>
        <begin position="30"/>
        <end position="279"/>
    </location>
</feature>
<dbReference type="EMBL" id="CAJEWN010000206">
    <property type="protein sequence ID" value="CAD2172792.1"/>
    <property type="molecule type" value="Genomic_DNA"/>
</dbReference>
<gene>
    <name evidence="2" type="ORF">MENT_LOCUS24362</name>
</gene>
<organism evidence="2 3">
    <name type="scientific">Meloidogyne enterolobii</name>
    <name type="common">Root-knot nematode worm</name>
    <name type="synonym">Meloidogyne mayaguensis</name>
    <dbReference type="NCBI Taxonomy" id="390850"/>
    <lineage>
        <taxon>Eukaryota</taxon>
        <taxon>Metazoa</taxon>
        <taxon>Ecdysozoa</taxon>
        <taxon>Nematoda</taxon>
        <taxon>Chromadorea</taxon>
        <taxon>Rhabditida</taxon>
        <taxon>Tylenchina</taxon>
        <taxon>Tylenchomorpha</taxon>
        <taxon>Tylenchoidea</taxon>
        <taxon>Meloidogynidae</taxon>
        <taxon>Meloidogyninae</taxon>
        <taxon>Meloidogyne</taxon>
    </lineage>
</organism>
<proteinExistence type="predicted"/>
<sequence>MSLPVHSFQNTFNLLELMLLNTIFLVTFIAEPGDWNTTDGIWKEGSKKYRNNLKYHKKDIGIVNKNWKKEIPKMYRDMYEESEIQQNKSIPSFKHLFAKIKYHFINQHKLGNFRDYPKTNKIVHIGGIVVEDKKILTQEKSKESEPKCVILLSFGTIFTENMLIYMENDIKKMFELFEEYSRCIYKVKLIKEYLPENYNKEIIHVSEENIPQQELLCNYLKIKSPDKLPKEKIFYPSNLKFNGTFRFCHTPPIYSQVIFYIFPSYVQNGQTSSFLGEID</sequence>
<evidence type="ECO:0000313" key="2">
    <source>
        <dbReference type="EMBL" id="CAD2172792.1"/>
    </source>
</evidence>
<reference evidence="2 3" key="1">
    <citation type="submission" date="2020-08" db="EMBL/GenBank/DDBJ databases">
        <authorList>
            <person name="Koutsovoulos G."/>
            <person name="Danchin GJ E."/>
        </authorList>
    </citation>
    <scope>NUCLEOTIDE SEQUENCE [LARGE SCALE GENOMIC DNA]</scope>
</reference>
<keyword evidence="1" id="KW-0732">Signal</keyword>
<dbReference type="AlphaFoldDB" id="A0A6V7VD73"/>
<comment type="caution">
    <text evidence="2">The sequence shown here is derived from an EMBL/GenBank/DDBJ whole genome shotgun (WGS) entry which is preliminary data.</text>
</comment>
<dbReference type="Proteomes" id="UP000580250">
    <property type="component" value="Unassembled WGS sequence"/>
</dbReference>
<evidence type="ECO:0000256" key="1">
    <source>
        <dbReference type="SAM" id="SignalP"/>
    </source>
</evidence>
<evidence type="ECO:0000313" key="3">
    <source>
        <dbReference type="Proteomes" id="UP000580250"/>
    </source>
</evidence>
<dbReference type="SUPFAM" id="SSF53756">
    <property type="entry name" value="UDP-Glycosyltransferase/glycogen phosphorylase"/>
    <property type="match status" value="1"/>
</dbReference>
<name>A0A6V7VD73_MELEN</name>
<feature type="signal peptide" evidence="1">
    <location>
        <begin position="1"/>
        <end position="29"/>
    </location>
</feature>